<organism evidence="2 3">
    <name type="scientific">Aeoliella mucimassa</name>
    <dbReference type="NCBI Taxonomy" id="2527972"/>
    <lineage>
        <taxon>Bacteria</taxon>
        <taxon>Pseudomonadati</taxon>
        <taxon>Planctomycetota</taxon>
        <taxon>Planctomycetia</taxon>
        <taxon>Pirellulales</taxon>
        <taxon>Lacipirellulaceae</taxon>
        <taxon>Aeoliella</taxon>
    </lineage>
</organism>
<dbReference type="KEGG" id="amuc:Pan181_09720"/>
<keyword evidence="3" id="KW-1185">Reference proteome</keyword>
<keyword evidence="1" id="KW-0472">Membrane</keyword>
<proteinExistence type="predicted"/>
<feature type="transmembrane region" description="Helical" evidence="1">
    <location>
        <begin position="12"/>
        <end position="34"/>
    </location>
</feature>
<dbReference type="EMBL" id="CP036278">
    <property type="protein sequence ID" value="QDU54789.1"/>
    <property type="molecule type" value="Genomic_DNA"/>
</dbReference>
<reference evidence="2 3" key="1">
    <citation type="submission" date="2019-02" db="EMBL/GenBank/DDBJ databases">
        <title>Deep-cultivation of Planctomycetes and their phenomic and genomic characterization uncovers novel biology.</title>
        <authorList>
            <person name="Wiegand S."/>
            <person name="Jogler M."/>
            <person name="Boedeker C."/>
            <person name="Pinto D."/>
            <person name="Vollmers J."/>
            <person name="Rivas-Marin E."/>
            <person name="Kohn T."/>
            <person name="Peeters S.H."/>
            <person name="Heuer A."/>
            <person name="Rast P."/>
            <person name="Oberbeckmann S."/>
            <person name="Bunk B."/>
            <person name="Jeske O."/>
            <person name="Meyerdierks A."/>
            <person name="Storesund J.E."/>
            <person name="Kallscheuer N."/>
            <person name="Luecker S."/>
            <person name="Lage O.M."/>
            <person name="Pohl T."/>
            <person name="Merkel B.J."/>
            <person name="Hornburger P."/>
            <person name="Mueller R.-W."/>
            <person name="Bruemmer F."/>
            <person name="Labrenz M."/>
            <person name="Spormann A.M."/>
            <person name="Op den Camp H."/>
            <person name="Overmann J."/>
            <person name="Amann R."/>
            <person name="Jetten M.S.M."/>
            <person name="Mascher T."/>
            <person name="Medema M.H."/>
            <person name="Devos D.P."/>
            <person name="Kaster A.-K."/>
            <person name="Ovreas L."/>
            <person name="Rohde M."/>
            <person name="Galperin M.Y."/>
            <person name="Jogler C."/>
        </authorList>
    </citation>
    <scope>NUCLEOTIDE SEQUENCE [LARGE SCALE GENOMIC DNA]</scope>
    <source>
        <strain evidence="2 3">Pan181</strain>
    </source>
</reference>
<evidence type="ECO:0000313" key="3">
    <source>
        <dbReference type="Proteomes" id="UP000315750"/>
    </source>
</evidence>
<keyword evidence="1" id="KW-0812">Transmembrane</keyword>
<evidence type="ECO:0000256" key="1">
    <source>
        <dbReference type="SAM" id="Phobius"/>
    </source>
</evidence>
<dbReference type="Proteomes" id="UP000315750">
    <property type="component" value="Chromosome"/>
</dbReference>
<keyword evidence="1" id="KW-1133">Transmembrane helix</keyword>
<evidence type="ECO:0000313" key="2">
    <source>
        <dbReference type="EMBL" id="QDU54789.1"/>
    </source>
</evidence>
<sequence length="35" mass="4121">MELCTRINRFWLSCTRGLGDSGVFLLVFYCLFFLV</sequence>
<accession>A0A518AJ88</accession>
<gene>
    <name evidence="2" type="ORF">Pan181_09720</name>
</gene>
<name>A0A518AJ88_9BACT</name>
<dbReference type="AlphaFoldDB" id="A0A518AJ88"/>
<protein>
    <submittedName>
        <fullName evidence="2">Uncharacterized protein</fullName>
    </submittedName>
</protein>